<dbReference type="EMBL" id="VCYH01000007">
    <property type="protein sequence ID" value="MDN7025477.1"/>
    <property type="molecule type" value="Genomic_DNA"/>
</dbReference>
<keyword evidence="1" id="KW-0547">Nucleotide-binding</keyword>
<dbReference type="Gene3D" id="3.30.470.20">
    <property type="entry name" value="ATP-grasp fold, B domain"/>
    <property type="match status" value="1"/>
</dbReference>
<dbReference type="RefSeq" id="WP_301664636.1">
    <property type="nucleotide sequence ID" value="NZ_VCYH01000007.1"/>
</dbReference>
<proteinExistence type="predicted"/>
<keyword evidence="4" id="KW-1185">Reference proteome</keyword>
<dbReference type="SUPFAM" id="SSF56059">
    <property type="entry name" value="Glutathione synthetase ATP-binding domain-like"/>
    <property type="match status" value="1"/>
</dbReference>
<dbReference type="InterPro" id="IPR013815">
    <property type="entry name" value="ATP_grasp_subdomain_1"/>
</dbReference>
<accession>A0ABT8MC06</accession>
<name>A0ABT8MC06_9EURY</name>
<reference evidence="3" key="1">
    <citation type="submission" date="2019-05" db="EMBL/GenBank/DDBJ databases">
        <title>Methanoculleus sp. FWC-SCC1, a methanogenic archaeon isolated from deep marine cold seep.</title>
        <authorList>
            <person name="Chen Y.-W."/>
            <person name="Chen S.-C."/>
            <person name="Teng N.-H."/>
            <person name="Lai M.-C."/>
        </authorList>
    </citation>
    <scope>NUCLEOTIDE SEQUENCE</scope>
    <source>
        <strain evidence="3">FWC-SCC1</strain>
    </source>
</reference>
<dbReference type="Pfam" id="PF15632">
    <property type="entry name" value="ATPgrasp_Ter"/>
    <property type="match status" value="1"/>
</dbReference>
<evidence type="ECO:0000313" key="4">
    <source>
        <dbReference type="Proteomes" id="UP001168338"/>
    </source>
</evidence>
<dbReference type="Gene3D" id="3.30.1490.20">
    <property type="entry name" value="ATP-grasp fold, A domain"/>
    <property type="match status" value="1"/>
</dbReference>
<gene>
    <name evidence="3" type="ORF">FGU65_11340</name>
</gene>
<dbReference type="PROSITE" id="PS50975">
    <property type="entry name" value="ATP_GRASP"/>
    <property type="match status" value="1"/>
</dbReference>
<dbReference type="Proteomes" id="UP001168338">
    <property type="component" value="Unassembled WGS sequence"/>
</dbReference>
<protein>
    <recommendedName>
        <fullName evidence="2">ATP-grasp domain-containing protein</fullName>
    </recommendedName>
</protein>
<keyword evidence="1" id="KW-0067">ATP-binding</keyword>
<evidence type="ECO:0000313" key="3">
    <source>
        <dbReference type="EMBL" id="MDN7025477.1"/>
    </source>
</evidence>
<comment type="caution">
    <text evidence="3">The sequence shown here is derived from an EMBL/GenBank/DDBJ whole genome shotgun (WGS) entry which is preliminary data.</text>
</comment>
<evidence type="ECO:0000259" key="2">
    <source>
        <dbReference type="PROSITE" id="PS50975"/>
    </source>
</evidence>
<dbReference type="InterPro" id="IPR011761">
    <property type="entry name" value="ATP-grasp"/>
</dbReference>
<feature type="domain" description="ATP-grasp" evidence="2">
    <location>
        <begin position="88"/>
        <end position="285"/>
    </location>
</feature>
<evidence type="ECO:0000256" key="1">
    <source>
        <dbReference type="PROSITE-ProRule" id="PRU00409"/>
    </source>
</evidence>
<sequence>MDKHKSLPFYSKYCISHLCPDPEISEEDFIHYLIDLGKNLPQKGVLFAAGDVWLVTISKYRETLSKYYLYPMSEWEIIEKCWNKRKLYEVAQNNGIPCAKTYFINNILEIDALANEIHFPCIIKPEINIGFKEKLGSRSPNITISNYAQMMHWKKIIIEKGLDNVPLILQELIIGPITNLYTITSYSNSNADIVAYSTGYKIRQYPPDAGTIISGRVKNDPEVYDLGVKLIKALRYYGIANTEFKKDERDQIFKLVEINPRPGMWNYSVYMSGINLPYIAYSDILGEPFELPSASEDGKVWMIFLKDFFFPIFLFRKIGYTEYAISLTEWLRSTRGKKVFAIESWTDPLPGLVHAFKFFSKPLHRLKKLKYKDMD</sequence>
<organism evidence="3 4">
    <name type="scientific">Methanoculleus frigidifontis</name>
    <dbReference type="NCBI Taxonomy" id="2584085"/>
    <lineage>
        <taxon>Archaea</taxon>
        <taxon>Methanobacteriati</taxon>
        <taxon>Methanobacteriota</taxon>
        <taxon>Stenosarchaea group</taxon>
        <taxon>Methanomicrobia</taxon>
        <taxon>Methanomicrobiales</taxon>
        <taxon>Methanomicrobiaceae</taxon>
        <taxon>Methanoculleus</taxon>
    </lineage>
</organism>